<dbReference type="SUPFAM" id="SSF88946">
    <property type="entry name" value="Sigma2 domain of RNA polymerase sigma factors"/>
    <property type="match status" value="1"/>
</dbReference>
<keyword evidence="10" id="KW-1185">Reference proteome</keyword>
<dbReference type="Pfam" id="PF04542">
    <property type="entry name" value="Sigma70_r2"/>
    <property type="match status" value="1"/>
</dbReference>
<evidence type="ECO:0000256" key="3">
    <source>
        <dbReference type="ARBA" id="ARBA00023082"/>
    </source>
</evidence>
<dbReference type="PANTHER" id="PTHR43133:SF66">
    <property type="entry name" value="ECF RNA POLYMERASE SIGMA FACTOR SIGK"/>
    <property type="match status" value="1"/>
</dbReference>
<feature type="domain" description="RNA polymerase sigma-70 region 2" evidence="7">
    <location>
        <begin position="47"/>
        <end position="113"/>
    </location>
</feature>
<dbReference type="GO" id="GO:0006352">
    <property type="term" value="P:DNA-templated transcription initiation"/>
    <property type="evidence" value="ECO:0007669"/>
    <property type="project" value="InterPro"/>
</dbReference>
<feature type="region of interest" description="Disordered" evidence="6">
    <location>
        <begin position="113"/>
        <end position="133"/>
    </location>
</feature>
<dbReference type="Gene3D" id="1.10.10.10">
    <property type="entry name" value="Winged helix-like DNA-binding domain superfamily/Winged helix DNA-binding domain"/>
    <property type="match status" value="1"/>
</dbReference>
<evidence type="ECO:0000256" key="5">
    <source>
        <dbReference type="ARBA" id="ARBA00023163"/>
    </source>
</evidence>
<evidence type="ECO:0000256" key="1">
    <source>
        <dbReference type="ARBA" id="ARBA00010641"/>
    </source>
</evidence>
<evidence type="ECO:0000313" key="10">
    <source>
        <dbReference type="Proteomes" id="UP000317893"/>
    </source>
</evidence>
<dbReference type="PANTHER" id="PTHR43133">
    <property type="entry name" value="RNA POLYMERASE ECF-TYPE SIGMA FACTO"/>
    <property type="match status" value="1"/>
</dbReference>
<sequence length="206" mass="22634">MDSMAELHAVPSDPSEGTAPGPDTQADDFAAWLDRSGLGDEGAFAELYDALSRRLYGLVLRVVRDPAQSEEVTQEAFLEIWRTASRFDRTRGSALGWMMTIAHRKAVDRVRSAEAASRRDTQYHESSQDVDFDSTAEAAHTSLDVERVRKALASLTDAQRSALELAYFGGYTHSEVATMLGLPLGTAKTRIRDGLIRLRDTLGITS</sequence>
<dbReference type="SUPFAM" id="SSF88659">
    <property type="entry name" value="Sigma3 and sigma4 domains of RNA polymerase sigma factors"/>
    <property type="match status" value="1"/>
</dbReference>
<dbReference type="NCBIfam" id="NF007228">
    <property type="entry name" value="PRK09646.1"/>
    <property type="match status" value="1"/>
</dbReference>
<dbReference type="InterPro" id="IPR013324">
    <property type="entry name" value="RNA_pol_sigma_r3/r4-like"/>
</dbReference>
<dbReference type="Proteomes" id="UP000317893">
    <property type="component" value="Unassembled WGS sequence"/>
</dbReference>
<dbReference type="GO" id="GO:0016987">
    <property type="term" value="F:sigma factor activity"/>
    <property type="evidence" value="ECO:0007669"/>
    <property type="project" value="UniProtKB-KW"/>
</dbReference>
<name>A0A542E046_9MICO</name>
<dbReference type="EMBL" id="VFMN01000001">
    <property type="protein sequence ID" value="TQJ08544.1"/>
    <property type="molecule type" value="Genomic_DNA"/>
</dbReference>
<feature type="compositionally biased region" description="Basic and acidic residues" evidence="6">
    <location>
        <begin position="113"/>
        <end position="127"/>
    </location>
</feature>
<protein>
    <submittedName>
        <fullName evidence="9">RNA polymerase sigma-70 factor (ECF subfamily)</fullName>
    </submittedName>
</protein>
<keyword evidence="2" id="KW-0805">Transcription regulation</keyword>
<evidence type="ECO:0000259" key="8">
    <source>
        <dbReference type="Pfam" id="PF04545"/>
    </source>
</evidence>
<dbReference type="InterPro" id="IPR013325">
    <property type="entry name" value="RNA_pol_sigma_r2"/>
</dbReference>
<evidence type="ECO:0000256" key="6">
    <source>
        <dbReference type="SAM" id="MobiDB-lite"/>
    </source>
</evidence>
<dbReference type="InterPro" id="IPR007627">
    <property type="entry name" value="RNA_pol_sigma70_r2"/>
</dbReference>
<reference evidence="9 10" key="1">
    <citation type="submission" date="2019-06" db="EMBL/GenBank/DDBJ databases">
        <title>Sequencing the genomes of 1000 actinobacteria strains.</title>
        <authorList>
            <person name="Klenk H.-P."/>
        </authorList>
    </citation>
    <scope>NUCLEOTIDE SEQUENCE [LARGE SCALE GENOMIC DNA]</scope>
    <source>
        <strain evidence="9 10">DSM 18607</strain>
    </source>
</reference>
<gene>
    <name evidence="9" type="ORF">FB458_1634</name>
</gene>
<dbReference type="AlphaFoldDB" id="A0A542E046"/>
<evidence type="ECO:0000313" key="9">
    <source>
        <dbReference type="EMBL" id="TQJ08544.1"/>
    </source>
</evidence>
<comment type="caution">
    <text evidence="9">The sequence shown here is derived from an EMBL/GenBank/DDBJ whole genome shotgun (WGS) entry which is preliminary data.</text>
</comment>
<accession>A0A542E046</accession>
<dbReference type="RefSeq" id="WP_425460874.1">
    <property type="nucleotide sequence ID" value="NZ_BAAAPR010000004.1"/>
</dbReference>
<dbReference type="InterPro" id="IPR039425">
    <property type="entry name" value="RNA_pol_sigma-70-like"/>
</dbReference>
<dbReference type="Gene3D" id="1.10.1740.10">
    <property type="match status" value="1"/>
</dbReference>
<evidence type="ECO:0000256" key="2">
    <source>
        <dbReference type="ARBA" id="ARBA00023015"/>
    </source>
</evidence>
<feature type="region of interest" description="Disordered" evidence="6">
    <location>
        <begin position="1"/>
        <end position="26"/>
    </location>
</feature>
<keyword evidence="5" id="KW-0804">Transcription</keyword>
<dbReference type="GO" id="GO:0003677">
    <property type="term" value="F:DNA binding"/>
    <property type="evidence" value="ECO:0007669"/>
    <property type="project" value="UniProtKB-KW"/>
</dbReference>
<dbReference type="InterPro" id="IPR007630">
    <property type="entry name" value="RNA_pol_sigma70_r4"/>
</dbReference>
<dbReference type="InterPro" id="IPR014284">
    <property type="entry name" value="RNA_pol_sigma-70_dom"/>
</dbReference>
<organism evidence="9 10">
    <name type="scientific">Lapillicoccus jejuensis</name>
    <dbReference type="NCBI Taxonomy" id="402171"/>
    <lineage>
        <taxon>Bacteria</taxon>
        <taxon>Bacillati</taxon>
        <taxon>Actinomycetota</taxon>
        <taxon>Actinomycetes</taxon>
        <taxon>Micrococcales</taxon>
        <taxon>Intrasporangiaceae</taxon>
        <taxon>Lapillicoccus</taxon>
    </lineage>
</organism>
<dbReference type="InterPro" id="IPR036388">
    <property type="entry name" value="WH-like_DNA-bd_sf"/>
</dbReference>
<evidence type="ECO:0000256" key="4">
    <source>
        <dbReference type="ARBA" id="ARBA00023125"/>
    </source>
</evidence>
<dbReference type="CDD" id="cd06171">
    <property type="entry name" value="Sigma70_r4"/>
    <property type="match status" value="1"/>
</dbReference>
<dbReference type="Pfam" id="PF04545">
    <property type="entry name" value="Sigma70_r4"/>
    <property type="match status" value="1"/>
</dbReference>
<keyword evidence="3" id="KW-0731">Sigma factor</keyword>
<dbReference type="NCBIfam" id="TIGR02937">
    <property type="entry name" value="sigma70-ECF"/>
    <property type="match status" value="1"/>
</dbReference>
<keyword evidence="4" id="KW-0238">DNA-binding</keyword>
<evidence type="ECO:0000259" key="7">
    <source>
        <dbReference type="Pfam" id="PF04542"/>
    </source>
</evidence>
<feature type="domain" description="RNA polymerase sigma-70 region 4" evidence="8">
    <location>
        <begin position="151"/>
        <end position="199"/>
    </location>
</feature>
<comment type="similarity">
    <text evidence="1">Belongs to the sigma-70 factor family. ECF subfamily.</text>
</comment>
<proteinExistence type="inferred from homology"/>